<reference evidence="2 3" key="1">
    <citation type="journal article" date="2013" name="ISME J.">
        <title>A metabolic model for members of the genus Tetrasphaera involved in enhanced biological phosphorus removal.</title>
        <authorList>
            <person name="Kristiansen R."/>
            <person name="Nguyen H.T.T."/>
            <person name="Saunders A.M."/>
            <person name="Nielsen J.L."/>
            <person name="Wimmer R."/>
            <person name="Le V.Q."/>
            <person name="McIlroy S.J."/>
            <person name="Petrovski S."/>
            <person name="Seviour R.J."/>
            <person name="Calteau A."/>
            <person name="Nielsen K.L."/>
            <person name="Nielsen P.H."/>
        </authorList>
    </citation>
    <scope>NUCLEOTIDE SEQUENCE [LARGE SCALE GENOMIC DNA]</scope>
    <source>
        <strain evidence="2 3">Ben 74</strain>
    </source>
</reference>
<keyword evidence="3" id="KW-1185">Reference proteome</keyword>
<protein>
    <submittedName>
        <fullName evidence="2">Uncharacterized protein</fullName>
    </submittedName>
</protein>
<feature type="transmembrane region" description="Helical" evidence="1">
    <location>
        <begin position="36"/>
        <end position="54"/>
    </location>
</feature>
<evidence type="ECO:0000313" key="2">
    <source>
        <dbReference type="EMBL" id="CCI54758.1"/>
    </source>
</evidence>
<accession>A0A077MGF0</accession>
<organism evidence="2 3">
    <name type="scientific">Nostocoides jenkinsii Ben 74</name>
    <dbReference type="NCBI Taxonomy" id="1193518"/>
    <lineage>
        <taxon>Bacteria</taxon>
        <taxon>Bacillati</taxon>
        <taxon>Actinomycetota</taxon>
        <taxon>Actinomycetes</taxon>
        <taxon>Micrococcales</taxon>
        <taxon>Intrasporangiaceae</taxon>
        <taxon>Nostocoides</taxon>
    </lineage>
</organism>
<dbReference type="EMBL" id="CAJC01000196">
    <property type="protein sequence ID" value="CCI54758.1"/>
    <property type="molecule type" value="Genomic_DNA"/>
</dbReference>
<dbReference type="RefSeq" id="WP_048547380.1">
    <property type="nucleotide sequence ID" value="NZ_HF571038.1"/>
</dbReference>
<keyword evidence="1" id="KW-0472">Membrane</keyword>
<dbReference type="Proteomes" id="UP000035720">
    <property type="component" value="Unassembled WGS sequence"/>
</dbReference>
<evidence type="ECO:0000313" key="3">
    <source>
        <dbReference type="Proteomes" id="UP000035720"/>
    </source>
</evidence>
<name>A0A077MGF0_9MICO</name>
<proteinExistence type="predicted"/>
<keyword evidence="1" id="KW-0812">Transmembrane</keyword>
<comment type="caution">
    <text evidence="2">The sequence shown here is derived from an EMBL/GenBank/DDBJ whole genome shotgun (WGS) entry which is preliminary data.</text>
</comment>
<dbReference type="AlphaFoldDB" id="A0A077MGF0"/>
<evidence type="ECO:0000256" key="1">
    <source>
        <dbReference type="SAM" id="Phobius"/>
    </source>
</evidence>
<sequence length="75" mass="8271">MEDVGPLEIILWVMGGICAIFTFYKGYVTGYYPSETPILLASAVGTIISFFAANRIGTRRKNARLAAEDRKRGLV</sequence>
<feature type="transmembrane region" description="Helical" evidence="1">
    <location>
        <begin position="7"/>
        <end position="24"/>
    </location>
</feature>
<keyword evidence="1" id="KW-1133">Transmembrane helix</keyword>
<gene>
    <name evidence="2" type="ORF">BN13_810024</name>
</gene>